<dbReference type="SMART" id="SM00569">
    <property type="entry name" value="L27"/>
    <property type="match status" value="1"/>
</dbReference>
<dbReference type="EnsemblMetazoa" id="XM_026442738">
    <property type="protein sequence ID" value="XP_026298523"/>
    <property type="gene ID" value="LOC409020"/>
</dbReference>
<feature type="domain" description="PDZ" evidence="6">
    <location>
        <begin position="2327"/>
        <end position="2396"/>
    </location>
</feature>
<accession>A0A8B8H4L0</accession>
<dbReference type="Pfam" id="PF00595">
    <property type="entry name" value="PDZ"/>
    <property type="match status" value="10"/>
</dbReference>
<feature type="compositionally biased region" description="Basic and acidic residues" evidence="5">
    <location>
        <begin position="1212"/>
        <end position="1250"/>
    </location>
</feature>
<feature type="compositionally biased region" description="Basic and acidic residues" evidence="5">
    <location>
        <begin position="2243"/>
        <end position="2258"/>
    </location>
</feature>
<dbReference type="CDD" id="cd06672">
    <property type="entry name" value="PDZ8_MUPP1-PDZ7_PATJ-PDZ2_INAD-like"/>
    <property type="match status" value="1"/>
</dbReference>
<dbReference type="GO" id="GO:0016020">
    <property type="term" value="C:membrane"/>
    <property type="evidence" value="ECO:0007669"/>
    <property type="project" value="UniProtKB-SubCell"/>
</dbReference>
<feature type="compositionally biased region" description="Basic and acidic residues" evidence="5">
    <location>
        <begin position="2530"/>
        <end position="2539"/>
    </location>
</feature>
<feature type="domain" description="PDZ" evidence="6">
    <location>
        <begin position="173"/>
        <end position="260"/>
    </location>
</feature>
<reference evidence="8" key="1">
    <citation type="submission" date="2021-01" db="UniProtKB">
        <authorList>
            <consortium name="EnsemblMetazoa"/>
        </authorList>
    </citation>
    <scope>IDENTIFICATION</scope>
    <source>
        <strain evidence="8">DH4</strain>
    </source>
</reference>
<dbReference type="PANTHER" id="PTHR19964:SF92">
    <property type="entry name" value="PATJ HOMOLOG"/>
    <property type="match status" value="1"/>
</dbReference>
<keyword evidence="3" id="KW-0677">Repeat</keyword>
<feature type="region of interest" description="Disordered" evidence="5">
    <location>
        <begin position="1313"/>
        <end position="1457"/>
    </location>
</feature>
<feature type="compositionally biased region" description="Polar residues" evidence="5">
    <location>
        <begin position="1871"/>
        <end position="1880"/>
    </location>
</feature>
<feature type="domain" description="PDZ" evidence="6">
    <location>
        <begin position="378"/>
        <end position="458"/>
    </location>
</feature>
<evidence type="ECO:0000256" key="5">
    <source>
        <dbReference type="SAM" id="MobiDB-lite"/>
    </source>
</evidence>
<dbReference type="CDD" id="cd06668">
    <property type="entry name" value="PDZ4_MUPP1-like"/>
    <property type="match status" value="1"/>
</dbReference>
<evidence type="ECO:0000256" key="1">
    <source>
        <dbReference type="ARBA" id="ARBA00004370"/>
    </source>
</evidence>
<feature type="domain" description="PDZ" evidence="6">
    <location>
        <begin position="948"/>
        <end position="1024"/>
    </location>
</feature>
<dbReference type="OrthoDB" id="6022242at2759"/>
<dbReference type="CDD" id="cd06689">
    <property type="entry name" value="PDZ1_MUPP1-like"/>
    <property type="match status" value="1"/>
</dbReference>
<feature type="compositionally biased region" description="Basic residues" evidence="5">
    <location>
        <begin position="2214"/>
        <end position="2224"/>
    </location>
</feature>
<organism evidence="8">
    <name type="scientific">Apis mellifera</name>
    <name type="common">Honeybee</name>
    <dbReference type="NCBI Taxonomy" id="7460"/>
    <lineage>
        <taxon>Eukaryota</taxon>
        <taxon>Metazoa</taxon>
        <taxon>Ecdysozoa</taxon>
        <taxon>Arthropoda</taxon>
        <taxon>Hexapoda</taxon>
        <taxon>Insecta</taxon>
        <taxon>Pterygota</taxon>
        <taxon>Neoptera</taxon>
        <taxon>Endopterygota</taxon>
        <taxon>Hymenoptera</taxon>
        <taxon>Apocrita</taxon>
        <taxon>Aculeata</taxon>
        <taxon>Apoidea</taxon>
        <taxon>Anthophila</taxon>
        <taxon>Apidae</taxon>
        <taxon>Apis</taxon>
    </lineage>
</organism>
<sequence>MPLSADISTALHLLEHVQERVEDCNDPKLQMHTTQDIKSLISLLEDPVFRSIVTIQDSLIELNTQLGQHPSIIPGDFDINISGQLELSVPSTPVQPLGSNVYQDLYQDSSELEDQRVPVVPLVHSSSEDTSAQVTSPSLVSEVMGMPPITTTTYVKEFKKVIEAAARGRQVFTVQLYKPEGTSLGFSVVGLRSKDKGELGIFLQEIQPNGIAGCDGRLVEGDQILAIDGQPLDSNISHEQAISILQKARGLVELVVARSTQDVGSSLPTDELSGASSSTAAAGAGVSIIGGVVGGTTNQASSDKDQSVSTSSVVTPAPTPKSSQPASTASAATPTPTPPTSTPVPGGLVVERSPSAVSDASKSGSDMVLNTEWAQVEVINLINDGSGLGFGIVGGRSSGVVVKTILPGGVADRDNRLQSGDHILQIGDVNLRGMGSEQVAAVLRQSGTHVRLVVARPVEPTSPDYQALGSHAPIVPTKILGDPEELDRHLVHSVPETYNMRHVQPDSAYDNGFMYSQESDVEMHARPGLIMDVVRNPMPIGAMPVIPTVPVQIPELPVLTMDTIDVNSLPEMERFTVELKKDIYGLGITIAGYVCEKEELSGIFVKSISEGSAADLSNKIQINDRIVEVDGHSLQGYSNHEAVEVLRRTGQTVVLCLERYLRGPKYDQLQQAIAASELRLPQPSSPSITSLPSFPISADGETTTEIEPEGESHTTVDSAILQDGDRERSSDELDDAANVEALLSDPSSELTPQIRAAIKSKWQKIVGPDTEIVVAQLKKFAEGSGLGISLEGTVDVENGQEVRPHHYIRSILPEGPVGQNGTLRSGDELLEVNGYRLLGINHMEVVSVLKELPIHVRMVCGRNIASQDPLCPIDTAQHQAAFQTRSILGGSLQNLLPTMDRLVKAKSDGSLASTTTTATVTDASLNKMKSRSLEPLTGLAMWSSEPQIIELVKGERGLGFSILDYQDPMNPNETVIVIRSLVPGGVAQVDGQLIPGDRLLFVNDIALENATLDQAVQALKGAPKGTVRIGVAKPLPIPDSIVQRVPPICPVRRSKSFPNESETTDHAAELEDFLSSRSGVTELSMDKPNGIESEEEEEEEEEDHWKDASPITPTCSPTKHPSKTIEARTKTVEVEVHDFQPTSPLEGKDVIIIDSGSTPPSKKMAMKRESTGVEKVAPKVKLKREQVVEVTDDLGSQRKVPGIVAGPSTQVEKPREKKRVSTSDSLPDRGAKKKTLSREQDRRSSRRKIEEVDESLVTDIVSRGGELDKVSRRKKGDGEETTIMRSREERKSLREQECIERVTEFLTKHSVLTYPELALTGDQEEEEEERATKPPPDGDEQRVVSRCPSNLQEIQEATESSREEPPLARTRSVKRSEDGTARTLPSPSTERAVSTRTVGKEAAVTPGKPPETREEVVKTTIQRTEADVPATKRRSSMRKRPGTFSRESSRESLLDDTKKEVRIQENVEEFFFEDTSEQMTGIVPEVQLVKARIITAEEAAANRIEEAMRIEVHSPPEVAVVNADSVRVKSGRVPSPETVDMSQLQLISLAKSTSENTLIDTVGDAEENKVSERNIKAEILLDLSKVTDVGGEGEESVDGEKKDRRLSRTGSEGSKRSGLKGQGRLRERDGFKIGSLAQPDEPELTILLENERRRNVDDDRDSLVDFGVEKVIRREPDQQQQQQPPVEEVPSSSRRPTILQTSTRRREERDEEGGRDRTRLESRDYESRSSREQRRQLVEETVTFKPQEEDNSLISKEHSLEYQSQTLESQSESHLLLSASLESLLRSAPDSWPGSQHLDRNEGSERSFKGTQYSPKERQDAQTQTEQETKSTQCSPEQTGSPTREEEIPTGESPSRVARRYHQSPRREVETQTQGESKSVQCCLDELGDLSRVPQESEYDSPSRSERKESKSVQCLPGDIPIPVVGVSRSVNGGQSSLNRKEAKIRKEAEVQTYQESKAIQCSDDELLDGKSLDGVEEGFKGRKRGGGSSGSSSCGSVCELPTLVFVDERIDMTVTHRDHDGNVSWSKHWGPERLVEIYREPKTSLGLSIVGGKVDLHNGSSSKSQNISGIFIKNVLPNSPAGRTGELKIGDRIIEVDGVDLRHSTHERAVEVIQAAGNPVCLLVQSLVHLNNEHGGEGEERRQNVTSPRLAGTPTAPYSSLEKGGPVSPVRSITPEVIQGGIEDGERQSSSRSDFKRQSTKASDGAGSSTRRSSMKKSMRKKAPSPPSNPGILREVSEEKEDNASRPENPPRRKYSSDESSEEEDVRELEGNVYTKAGMEISRKSAGNVKRSKAEIEADPEKEDEFGYTNMKIQKKYQSLGHKVILVQVEKDRRGLGISLAGHKDRNRMAVFVCGLNPKGAAHKTGEISVGDEILEVNGCVLQGRCHLNASALIKGMAGTSFKIIVLRRSAALNDIAVKPIVQFPPTLDDSDMFNQYKGVRNIPVKKGQYGLGIMIIEGKHAEVGQGIFISDIQEGSAAEQAGLQVGDMILAVNMDCLLGSTYDEATSLLKKAEGVVTLTVCNPNQSKVAKEEEDRAKGILPPESEQKKEPEKPPEPEPPQDPKDCKIASGRDTTIEFQKDKDKGIGFIIAGGSDTPLKGVFIVEVFPDGAAHKDGRLQAGDQILEICSQSFKEIEHDEAHAAVMKVSGTITMVVHRQEKGEEEIEVELQKKSGKGAGLCLTGYKSGKGAYVSDLLPGGSALESGKICKGDRVVAVGGQDVREAPVEDIAVHVKVSNPVQLKLARFKSAKK</sequence>
<feature type="region of interest" description="Disordered" evidence="5">
    <location>
        <begin position="1673"/>
        <end position="1773"/>
    </location>
</feature>
<dbReference type="RefSeq" id="XP_026298523.1">
    <property type="nucleotide sequence ID" value="XM_026442738.1"/>
</dbReference>
<dbReference type="GeneID" id="409020"/>
<feature type="compositionally biased region" description="Basic and acidic residues" evidence="5">
    <location>
        <begin position="1797"/>
        <end position="1808"/>
    </location>
</feature>
<feature type="domain" description="PDZ" evidence="6">
    <location>
        <begin position="2035"/>
        <end position="2129"/>
    </location>
</feature>
<dbReference type="CDD" id="cd06667">
    <property type="entry name" value="PDZ2_MUPP1-like"/>
    <property type="match status" value="1"/>
</dbReference>
<feature type="region of interest" description="Disordered" evidence="5">
    <location>
        <begin position="2529"/>
        <end position="2569"/>
    </location>
</feature>
<reference evidence="10" key="2">
    <citation type="submission" date="2025-04" db="UniProtKB">
        <authorList>
            <consortium name="RefSeq"/>
        </authorList>
    </citation>
    <scope>IDENTIFICATION</scope>
    <source>
        <strain evidence="10">DH4</strain>
        <tissue evidence="10">Whole body</tissue>
    </source>
</reference>
<dbReference type="InterPro" id="IPR004172">
    <property type="entry name" value="L27_dom"/>
</dbReference>
<feature type="domain" description="PDZ" evidence="6">
    <location>
        <begin position="2667"/>
        <end position="2735"/>
    </location>
</feature>
<dbReference type="FunFam" id="2.30.42.10:FF:000125">
    <property type="entry name" value="PATJ, crumbs cell polarity complex component"/>
    <property type="match status" value="1"/>
</dbReference>
<dbReference type="InterPro" id="IPR051342">
    <property type="entry name" value="PDZ_scaffold"/>
</dbReference>
<feature type="region of interest" description="Disordered" evidence="5">
    <location>
        <begin position="1589"/>
        <end position="1638"/>
    </location>
</feature>
<feature type="compositionally biased region" description="Basic and acidic residues" evidence="5">
    <location>
        <begin position="1704"/>
        <end position="1738"/>
    </location>
</feature>
<protein>
    <submittedName>
        <fullName evidence="10">InaD-like protein</fullName>
    </submittedName>
</protein>
<feature type="domain" description="PDZ" evidence="6">
    <location>
        <begin position="2576"/>
        <end position="2660"/>
    </location>
</feature>
<evidence type="ECO:0000256" key="2">
    <source>
        <dbReference type="ARBA" id="ARBA00022553"/>
    </source>
</evidence>
<feature type="region of interest" description="Disordered" evidence="5">
    <location>
        <begin position="681"/>
        <end position="733"/>
    </location>
</feature>
<dbReference type="CDD" id="cd06671">
    <property type="entry name" value="PDZ7_MUPP1-PD6_PATJ-like"/>
    <property type="match status" value="1"/>
</dbReference>
<dbReference type="CDD" id="cd23064">
    <property type="entry name" value="PDZ3_INAD-like"/>
    <property type="match status" value="1"/>
</dbReference>
<dbReference type="Gene3D" id="1.10.287.650">
    <property type="entry name" value="L27 domain"/>
    <property type="match status" value="1"/>
</dbReference>
<dbReference type="GO" id="GO:0030054">
    <property type="term" value="C:cell junction"/>
    <property type="evidence" value="ECO:0007669"/>
    <property type="project" value="UniProtKB-ARBA"/>
</dbReference>
<proteinExistence type="predicted"/>
<feature type="domain" description="L27" evidence="7">
    <location>
        <begin position="3"/>
        <end position="67"/>
    </location>
</feature>
<dbReference type="FunFam" id="2.30.42.10:FF:000070">
    <property type="entry name" value="Multiple PDZ domain protein"/>
    <property type="match status" value="1"/>
</dbReference>
<evidence type="ECO:0000259" key="7">
    <source>
        <dbReference type="PROSITE" id="PS51022"/>
    </source>
</evidence>
<feature type="compositionally biased region" description="Polar residues" evidence="5">
    <location>
        <begin position="1383"/>
        <end position="1397"/>
    </location>
</feature>
<dbReference type="SUPFAM" id="SSF50156">
    <property type="entry name" value="PDZ domain-like"/>
    <property type="match status" value="10"/>
</dbReference>
<feature type="compositionally biased region" description="Low complexity" evidence="5">
    <location>
        <begin position="1678"/>
        <end position="1696"/>
    </location>
</feature>
<feature type="region of interest" description="Disordered" evidence="5">
    <location>
        <begin position="2134"/>
        <end position="2273"/>
    </location>
</feature>
<feature type="compositionally biased region" description="Acidic residues" evidence="5">
    <location>
        <begin position="1092"/>
        <end position="1102"/>
    </location>
</feature>
<dbReference type="Gene3D" id="2.30.42.10">
    <property type="match status" value="10"/>
</dbReference>
<feature type="compositionally biased region" description="Basic and acidic residues" evidence="5">
    <location>
        <begin position="1285"/>
        <end position="1294"/>
    </location>
</feature>
<dbReference type="SMART" id="SM00228">
    <property type="entry name" value="PDZ"/>
    <property type="match status" value="10"/>
</dbReference>
<evidence type="ECO:0000256" key="4">
    <source>
        <dbReference type="ARBA" id="ARBA00023136"/>
    </source>
</evidence>
<dbReference type="KEGG" id="ame:409020"/>
<evidence type="ECO:0000313" key="9">
    <source>
        <dbReference type="Proteomes" id="UP000005203"/>
    </source>
</evidence>
<feature type="compositionally biased region" description="Low complexity" evidence="5">
    <location>
        <begin position="297"/>
        <end position="334"/>
    </location>
</feature>
<keyword evidence="4" id="KW-0472">Membrane</keyword>
<feature type="region of interest" description="Disordered" evidence="5">
    <location>
        <begin position="1787"/>
        <end position="1917"/>
    </location>
</feature>
<evidence type="ECO:0000259" key="6">
    <source>
        <dbReference type="PROSITE" id="PS50106"/>
    </source>
</evidence>
<feature type="region of interest" description="Disordered" evidence="5">
    <location>
        <begin position="1189"/>
        <end position="1294"/>
    </location>
</feature>
<accession>A0A7M7SQ09</accession>
<dbReference type="InterPro" id="IPR001478">
    <property type="entry name" value="PDZ"/>
</dbReference>
<keyword evidence="9" id="KW-1185">Reference proteome</keyword>
<gene>
    <name evidence="10" type="primary">LOC409020</name>
</gene>
<feature type="region of interest" description="Disordered" evidence="5">
    <location>
        <begin position="297"/>
        <end position="363"/>
    </location>
</feature>
<feature type="domain" description="PDZ" evidence="6">
    <location>
        <begin position="576"/>
        <end position="661"/>
    </location>
</feature>
<feature type="compositionally biased region" description="Basic and acidic residues" evidence="5">
    <location>
        <begin position="1447"/>
        <end position="1457"/>
    </location>
</feature>
<feature type="compositionally biased region" description="Basic and acidic residues" evidence="5">
    <location>
        <begin position="2134"/>
        <end position="2144"/>
    </location>
</feature>
<dbReference type="PROSITE" id="PS51022">
    <property type="entry name" value="L27"/>
    <property type="match status" value="1"/>
</dbReference>
<dbReference type="InterPro" id="IPR036034">
    <property type="entry name" value="PDZ_sf"/>
</dbReference>
<evidence type="ECO:0000313" key="8">
    <source>
        <dbReference type="EnsemblMetazoa" id="XP_026298523"/>
    </source>
</evidence>
<evidence type="ECO:0000256" key="3">
    <source>
        <dbReference type="ARBA" id="ARBA00022737"/>
    </source>
</evidence>
<feature type="region of interest" description="Disordered" evidence="5">
    <location>
        <begin position="1150"/>
        <end position="1177"/>
    </location>
</feature>
<dbReference type="Proteomes" id="UP000005203">
    <property type="component" value="Linkage group LG9"/>
</dbReference>
<dbReference type="PROSITE" id="PS50106">
    <property type="entry name" value="PDZ"/>
    <property type="match status" value="10"/>
</dbReference>
<feature type="compositionally biased region" description="Low complexity" evidence="5">
    <location>
        <begin position="1761"/>
        <end position="1773"/>
    </location>
</feature>
<feature type="compositionally biased region" description="Basic and acidic residues" evidence="5">
    <location>
        <begin position="2546"/>
        <end position="2568"/>
    </location>
</feature>
<feature type="compositionally biased region" description="Basic residues" evidence="5">
    <location>
        <begin position="1431"/>
        <end position="1441"/>
    </location>
</feature>
<feature type="compositionally biased region" description="Low complexity" evidence="5">
    <location>
        <begin position="1822"/>
        <end position="1833"/>
    </location>
</feature>
<dbReference type="CDD" id="cd06791">
    <property type="entry name" value="PDZ3_MUPP1-like"/>
    <property type="match status" value="1"/>
</dbReference>
<feature type="compositionally biased region" description="Polar residues" evidence="5">
    <location>
        <begin position="1347"/>
        <end position="1358"/>
    </location>
</feature>
<feature type="region of interest" description="Disordered" evidence="5">
    <location>
        <begin position="1075"/>
        <end position="1124"/>
    </location>
</feature>
<dbReference type="CDD" id="cd06669">
    <property type="entry name" value="PDZ5_MUPP1-like"/>
    <property type="match status" value="1"/>
</dbReference>
<feature type="compositionally biased region" description="Basic and acidic residues" evidence="5">
    <location>
        <begin position="1901"/>
        <end position="1911"/>
    </location>
</feature>
<feature type="compositionally biased region" description="Basic and acidic residues" evidence="5">
    <location>
        <begin position="2185"/>
        <end position="2198"/>
    </location>
</feature>
<feature type="domain" description="PDZ" evidence="6">
    <location>
        <begin position="774"/>
        <end position="864"/>
    </location>
</feature>
<evidence type="ECO:0000313" key="10">
    <source>
        <dbReference type="RefSeq" id="XP_026298523.1"/>
    </source>
</evidence>
<dbReference type="PANTHER" id="PTHR19964">
    <property type="entry name" value="MULTIPLE PDZ DOMAIN PROTEIN"/>
    <property type="match status" value="1"/>
</dbReference>
<comment type="subcellular location">
    <subcellularLocation>
        <location evidence="1">Membrane</location>
    </subcellularLocation>
</comment>
<keyword evidence="2" id="KW-0597">Phosphoprotein</keyword>
<name>A0A7M7SQ09_APIME</name>
<feature type="domain" description="PDZ" evidence="6">
    <location>
        <begin position="2443"/>
        <end position="2526"/>
    </location>
</feature>